<feature type="transmembrane region" description="Helical" evidence="1">
    <location>
        <begin position="30"/>
        <end position="46"/>
    </location>
</feature>
<keyword evidence="1" id="KW-0472">Membrane</keyword>
<keyword evidence="1" id="KW-0812">Transmembrane</keyword>
<dbReference type="Proteomes" id="UP000274046">
    <property type="component" value="Unassembled WGS sequence"/>
</dbReference>
<keyword evidence="3" id="KW-1185">Reference proteome</keyword>
<feature type="transmembrane region" description="Helical" evidence="1">
    <location>
        <begin position="7"/>
        <end position="24"/>
    </location>
</feature>
<feature type="transmembrane region" description="Helical" evidence="1">
    <location>
        <begin position="194"/>
        <end position="212"/>
    </location>
</feature>
<proteinExistence type="predicted"/>
<organism evidence="2 3">
    <name type="scientific">Pedobacter jejuensis</name>
    <dbReference type="NCBI Taxonomy" id="1268550"/>
    <lineage>
        <taxon>Bacteria</taxon>
        <taxon>Pseudomonadati</taxon>
        <taxon>Bacteroidota</taxon>
        <taxon>Sphingobacteriia</taxon>
        <taxon>Sphingobacteriales</taxon>
        <taxon>Sphingobacteriaceae</taxon>
        <taxon>Pedobacter</taxon>
    </lineage>
</organism>
<accession>A0A3N0C1I5</accession>
<keyword evidence="1" id="KW-1133">Transmembrane helix</keyword>
<dbReference type="EMBL" id="RBEE01000004">
    <property type="protein sequence ID" value="RNL55691.1"/>
    <property type="molecule type" value="Genomic_DNA"/>
</dbReference>
<feature type="transmembrane region" description="Helical" evidence="1">
    <location>
        <begin position="262"/>
        <end position="288"/>
    </location>
</feature>
<name>A0A3N0C1I5_9SPHI</name>
<protein>
    <submittedName>
        <fullName evidence="2">DUF4173 domain-containing protein</fullName>
    </submittedName>
</protein>
<dbReference type="InterPro" id="IPR025291">
    <property type="entry name" value="DUF4153"/>
</dbReference>
<feature type="transmembrane region" description="Helical" evidence="1">
    <location>
        <begin position="407"/>
        <end position="429"/>
    </location>
</feature>
<dbReference type="OrthoDB" id="627992at2"/>
<feature type="transmembrane region" description="Helical" evidence="1">
    <location>
        <begin position="338"/>
        <end position="359"/>
    </location>
</feature>
<dbReference type="AlphaFoldDB" id="A0A3N0C1I5"/>
<comment type="caution">
    <text evidence="2">The sequence shown here is derived from an EMBL/GenBank/DDBJ whole genome shotgun (WGS) entry which is preliminary data.</text>
</comment>
<feature type="transmembrane region" description="Helical" evidence="1">
    <location>
        <begin position="308"/>
        <end position="326"/>
    </location>
</feature>
<gene>
    <name evidence="2" type="ORF">D7004_02725</name>
</gene>
<feature type="transmembrane region" description="Helical" evidence="1">
    <location>
        <begin position="375"/>
        <end position="395"/>
    </location>
</feature>
<feature type="transmembrane region" description="Helical" evidence="1">
    <location>
        <begin position="58"/>
        <end position="91"/>
    </location>
</feature>
<feature type="transmembrane region" description="Helical" evidence="1">
    <location>
        <begin position="97"/>
        <end position="118"/>
    </location>
</feature>
<dbReference type="RefSeq" id="WP_123204346.1">
    <property type="nucleotide sequence ID" value="NZ_RBEE01000004.1"/>
</dbReference>
<feature type="transmembrane region" description="Helical" evidence="1">
    <location>
        <begin position="138"/>
        <end position="159"/>
    </location>
</feature>
<sequence>MKNKSNLLLFSALLGGLLFSFLFWKERLALNLMIYSIFILIITYLNPDVIKSLKFKIYGFAHLLAAILVVINNSDLSLVSYYISLILFIGYSHNQKIRTVFTAFGAAILKMVTVPLNAIKTLNEVKIGNFNFKPVFKLVKYVFIPIVIVTIFTCLYSAASSVFAHYAEALLINIGDFFNNIFGFIFKDLSFSRFMHFCFGIMVTAGLLISFFDKSLQQIELKCKEQLLRVRKNINQKTVWFEVAKVFSGNLLTKKLALKTEFITGLISFAALNLLLLFLNGIDIWWLWLGKGRNFAEINYSADLHDGTNSLIFSIALAMAIIIYFFRGNLNFYSKSKALRILAFAWMIQNFILIISVLIRDGYYIEFYGLTHKRIGVLVFALLCVIGLISVYIKVSKQKTFFYLLKLNGNIWFALLLVFSLVNWDIFIVKYNLSHSDSISVDADYLLSLSDKTLPVLDKNRMKLQHTESKSEYGTEIARPETLATNQQKLNQRIGFFKDRYERVSWISWNLQDWKTAEYFKISK</sequence>
<evidence type="ECO:0000256" key="1">
    <source>
        <dbReference type="SAM" id="Phobius"/>
    </source>
</evidence>
<evidence type="ECO:0000313" key="3">
    <source>
        <dbReference type="Proteomes" id="UP000274046"/>
    </source>
</evidence>
<dbReference type="Pfam" id="PF13687">
    <property type="entry name" value="DUF4153"/>
    <property type="match status" value="1"/>
</dbReference>
<evidence type="ECO:0000313" key="2">
    <source>
        <dbReference type="EMBL" id="RNL55691.1"/>
    </source>
</evidence>
<reference evidence="2 3" key="1">
    <citation type="submission" date="2018-10" db="EMBL/GenBank/DDBJ databases">
        <title>Genome sequencing of Pedobacter jejuensis TNB23.</title>
        <authorList>
            <person name="Cho Y.-J."/>
            <person name="Cho A."/>
            <person name="Kim O.-S."/>
        </authorList>
    </citation>
    <scope>NUCLEOTIDE SEQUENCE [LARGE SCALE GENOMIC DNA]</scope>
    <source>
        <strain evidence="2 3">TNB23</strain>
    </source>
</reference>